<dbReference type="Gene3D" id="3.40.50.300">
    <property type="entry name" value="P-loop containing nucleotide triphosphate hydrolases"/>
    <property type="match status" value="1"/>
</dbReference>
<dbReference type="PROSITE" id="PS00211">
    <property type="entry name" value="ABC_TRANSPORTER_1"/>
    <property type="match status" value="1"/>
</dbReference>
<dbReference type="InterPro" id="IPR003593">
    <property type="entry name" value="AAA+_ATPase"/>
</dbReference>
<proteinExistence type="predicted"/>
<dbReference type="Pfam" id="PF00005">
    <property type="entry name" value="ABC_tran"/>
    <property type="match status" value="1"/>
</dbReference>
<accession>A0ABS7DNL1</accession>
<dbReference type="EMBL" id="JAGFNZ010000002">
    <property type="protein sequence ID" value="MBW7572891.1"/>
    <property type="molecule type" value="Genomic_DNA"/>
</dbReference>
<dbReference type="GO" id="GO:0005524">
    <property type="term" value="F:ATP binding"/>
    <property type="evidence" value="ECO:0007669"/>
    <property type="project" value="UniProtKB-KW"/>
</dbReference>
<dbReference type="CDD" id="cd03230">
    <property type="entry name" value="ABC_DR_subfamily_A"/>
    <property type="match status" value="1"/>
</dbReference>
<dbReference type="Proteomes" id="UP000719942">
    <property type="component" value="Unassembled WGS sequence"/>
</dbReference>
<dbReference type="SUPFAM" id="SSF52540">
    <property type="entry name" value="P-loop containing nucleoside triphosphate hydrolases"/>
    <property type="match status" value="1"/>
</dbReference>
<keyword evidence="6" id="KW-1185">Reference proteome</keyword>
<evidence type="ECO:0000313" key="6">
    <source>
        <dbReference type="Proteomes" id="UP000719942"/>
    </source>
</evidence>
<reference evidence="5 6" key="1">
    <citation type="submission" date="2021-03" db="EMBL/GenBank/DDBJ databases">
        <title>Caproiciproducens sp. nov. isolated from feces of cow.</title>
        <authorList>
            <person name="Choi J.-Y."/>
        </authorList>
    </citation>
    <scope>NUCLEOTIDE SEQUENCE [LARGE SCALE GENOMIC DNA]</scope>
    <source>
        <strain evidence="5 6">AGMB10547</strain>
    </source>
</reference>
<dbReference type="PANTHER" id="PTHR42939">
    <property type="entry name" value="ABC TRANSPORTER ATP-BINDING PROTEIN ALBC-RELATED"/>
    <property type="match status" value="1"/>
</dbReference>
<feature type="domain" description="ABC transporter" evidence="4">
    <location>
        <begin position="2"/>
        <end position="227"/>
    </location>
</feature>
<keyword evidence="2" id="KW-0547">Nucleotide-binding</keyword>
<dbReference type="RefSeq" id="WP_219965262.1">
    <property type="nucleotide sequence ID" value="NZ_JAGFNZ010000002.1"/>
</dbReference>
<comment type="caution">
    <text evidence="5">The sequence shown here is derived from an EMBL/GenBank/DDBJ whole genome shotgun (WGS) entry which is preliminary data.</text>
</comment>
<keyword evidence="3 5" id="KW-0067">ATP-binding</keyword>
<dbReference type="InterPro" id="IPR051782">
    <property type="entry name" value="ABC_Transporter_VariousFunc"/>
</dbReference>
<evidence type="ECO:0000259" key="4">
    <source>
        <dbReference type="PROSITE" id="PS50893"/>
    </source>
</evidence>
<dbReference type="SMART" id="SM00382">
    <property type="entry name" value="AAA"/>
    <property type="match status" value="1"/>
</dbReference>
<dbReference type="InterPro" id="IPR017871">
    <property type="entry name" value="ABC_transporter-like_CS"/>
</dbReference>
<evidence type="ECO:0000313" key="5">
    <source>
        <dbReference type="EMBL" id="MBW7572891.1"/>
    </source>
</evidence>
<dbReference type="InterPro" id="IPR003439">
    <property type="entry name" value="ABC_transporter-like_ATP-bd"/>
</dbReference>
<dbReference type="PROSITE" id="PS50893">
    <property type="entry name" value="ABC_TRANSPORTER_2"/>
    <property type="match status" value="1"/>
</dbReference>
<dbReference type="InterPro" id="IPR027417">
    <property type="entry name" value="P-loop_NTPase"/>
</dbReference>
<dbReference type="PANTHER" id="PTHR42939:SF1">
    <property type="entry name" value="ABC TRANSPORTER ATP-BINDING PROTEIN ALBC-RELATED"/>
    <property type="match status" value="1"/>
</dbReference>
<protein>
    <submittedName>
        <fullName evidence="5">ABC transporter ATP-binding protein</fullName>
    </submittedName>
</protein>
<sequence>MLEVLDLTKKYRNTLANDHLNFRVEPGEIAVLIGPNGAGKSTAIKCIAGLLRFNGNIAVCGHPNKTLEAKRSFGYIPEIPAPIETLTVYEHLEFIARAYKVENWKDKARDLLERMELDDKRKKLGKELSKGMQQKLSICCALLPEPRVILMDEPLIGLDPHAIKELKTILIELREKGCAILVSTHMLDSVREFWDKALIMMNGQIAAVRTRAEIESTGEDLEQLFFEITEGTQTGGAVL</sequence>
<gene>
    <name evidence="5" type="ORF">J5W02_08685</name>
</gene>
<evidence type="ECO:0000256" key="2">
    <source>
        <dbReference type="ARBA" id="ARBA00022741"/>
    </source>
</evidence>
<evidence type="ECO:0000256" key="1">
    <source>
        <dbReference type="ARBA" id="ARBA00022448"/>
    </source>
</evidence>
<organism evidence="5 6">
    <name type="scientific">Caproiciproducens faecalis</name>
    <dbReference type="NCBI Taxonomy" id="2820301"/>
    <lineage>
        <taxon>Bacteria</taxon>
        <taxon>Bacillati</taxon>
        <taxon>Bacillota</taxon>
        <taxon>Clostridia</taxon>
        <taxon>Eubacteriales</taxon>
        <taxon>Acutalibacteraceae</taxon>
        <taxon>Caproiciproducens</taxon>
    </lineage>
</organism>
<name>A0ABS7DNL1_9FIRM</name>
<keyword evidence="1" id="KW-0813">Transport</keyword>
<evidence type="ECO:0000256" key="3">
    <source>
        <dbReference type="ARBA" id="ARBA00022840"/>
    </source>
</evidence>